<reference evidence="1 3" key="1">
    <citation type="journal article" date="2008" name="Science">
        <title>The Physcomitrella genome reveals evolutionary insights into the conquest of land by plants.</title>
        <authorList>
            <person name="Rensing S."/>
            <person name="Lang D."/>
            <person name="Zimmer A."/>
            <person name="Terry A."/>
            <person name="Salamov A."/>
            <person name="Shapiro H."/>
            <person name="Nishiyama T."/>
            <person name="Perroud P.-F."/>
            <person name="Lindquist E."/>
            <person name="Kamisugi Y."/>
            <person name="Tanahashi T."/>
            <person name="Sakakibara K."/>
            <person name="Fujita T."/>
            <person name="Oishi K."/>
            <person name="Shin-I T."/>
            <person name="Kuroki Y."/>
            <person name="Toyoda A."/>
            <person name="Suzuki Y."/>
            <person name="Hashimoto A."/>
            <person name="Yamaguchi K."/>
            <person name="Sugano A."/>
            <person name="Kohara Y."/>
            <person name="Fujiyama A."/>
            <person name="Anterola A."/>
            <person name="Aoki S."/>
            <person name="Ashton N."/>
            <person name="Barbazuk W.B."/>
            <person name="Barker E."/>
            <person name="Bennetzen J."/>
            <person name="Bezanilla M."/>
            <person name="Blankenship R."/>
            <person name="Cho S.H."/>
            <person name="Dutcher S."/>
            <person name="Estelle M."/>
            <person name="Fawcett J.A."/>
            <person name="Gundlach H."/>
            <person name="Hanada K."/>
            <person name="Heyl A."/>
            <person name="Hicks K.A."/>
            <person name="Hugh J."/>
            <person name="Lohr M."/>
            <person name="Mayer K."/>
            <person name="Melkozernov A."/>
            <person name="Murata T."/>
            <person name="Nelson D."/>
            <person name="Pils B."/>
            <person name="Prigge M."/>
            <person name="Reiss B."/>
            <person name="Renner T."/>
            <person name="Rombauts S."/>
            <person name="Rushton P."/>
            <person name="Sanderfoot A."/>
            <person name="Schween G."/>
            <person name="Shiu S.-H."/>
            <person name="Stueber K."/>
            <person name="Theodoulou F.L."/>
            <person name="Tu H."/>
            <person name="Van de Peer Y."/>
            <person name="Verrier P.J."/>
            <person name="Waters E."/>
            <person name="Wood A."/>
            <person name="Yang L."/>
            <person name="Cove D."/>
            <person name="Cuming A."/>
            <person name="Hasebe M."/>
            <person name="Lucas S."/>
            <person name="Mishler D.B."/>
            <person name="Reski R."/>
            <person name="Grigoriev I."/>
            <person name="Quatrano R.S."/>
            <person name="Boore J.L."/>
        </authorList>
    </citation>
    <scope>NUCLEOTIDE SEQUENCE [LARGE SCALE GENOMIC DNA]</scope>
    <source>
        <strain evidence="2 3">cv. Gransden 2004</strain>
    </source>
</reference>
<evidence type="ECO:0000313" key="2">
    <source>
        <dbReference type="EnsemblPlants" id="PAC:32952903.CDS.1"/>
    </source>
</evidence>
<dbReference type="Gramene" id="Pp3c5_720V3.1">
    <property type="protein sequence ID" value="PAC:32952903.CDS.1"/>
    <property type="gene ID" value="Pp3c5_720"/>
</dbReference>
<accession>A0A2K1KHY1</accession>
<dbReference type="EnsemblPlants" id="Pp3c5_720V3.1">
    <property type="protein sequence ID" value="PAC:32952903.CDS.1"/>
    <property type="gene ID" value="Pp3c5_720"/>
</dbReference>
<sequence>MEGGREGGGDEHRPGSSLIPLLHCLLGEERGGGIASIPHPLHEHPLLAKQPCVIHEPKQDATSSGIFL</sequence>
<evidence type="ECO:0000313" key="1">
    <source>
        <dbReference type="EMBL" id="PNR53378.1"/>
    </source>
</evidence>
<reference evidence="1 3" key="2">
    <citation type="journal article" date="2018" name="Plant J.">
        <title>The Physcomitrella patens chromosome-scale assembly reveals moss genome structure and evolution.</title>
        <authorList>
            <person name="Lang D."/>
            <person name="Ullrich K.K."/>
            <person name="Murat F."/>
            <person name="Fuchs J."/>
            <person name="Jenkins J."/>
            <person name="Haas F.B."/>
            <person name="Piednoel M."/>
            <person name="Gundlach H."/>
            <person name="Van Bel M."/>
            <person name="Meyberg R."/>
            <person name="Vives C."/>
            <person name="Morata J."/>
            <person name="Symeonidi A."/>
            <person name="Hiss M."/>
            <person name="Muchero W."/>
            <person name="Kamisugi Y."/>
            <person name="Saleh O."/>
            <person name="Blanc G."/>
            <person name="Decker E.L."/>
            <person name="van Gessel N."/>
            <person name="Grimwood J."/>
            <person name="Hayes R.D."/>
            <person name="Graham S.W."/>
            <person name="Gunter L.E."/>
            <person name="McDaniel S.F."/>
            <person name="Hoernstein S.N.W."/>
            <person name="Larsson A."/>
            <person name="Li F.W."/>
            <person name="Perroud P.F."/>
            <person name="Phillips J."/>
            <person name="Ranjan P."/>
            <person name="Rokshar D.S."/>
            <person name="Rothfels C.J."/>
            <person name="Schneider L."/>
            <person name="Shu S."/>
            <person name="Stevenson D.W."/>
            <person name="Thummler F."/>
            <person name="Tillich M."/>
            <person name="Villarreal Aguilar J.C."/>
            <person name="Widiez T."/>
            <person name="Wong G.K."/>
            <person name="Wymore A."/>
            <person name="Zhang Y."/>
            <person name="Zimmer A.D."/>
            <person name="Quatrano R.S."/>
            <person name="Mayer K.F.X."/>
            <person name="Goodstein D."/>
            <person name="Casacuberta J.M."/>
            <person name="Vandepoele K."/>
            <person name="Reski R."/>
            <person name="Cuming A.C."/>
            <person name="Tuskan G.A."/>
            <person name="Maumus F."/>
            <person name="Salse J."/>
            <person name="Schmutz J."/>
            <person name="Rensing S.A."/>
        </authorList>
    </citation>
    <scope>NUCLEOTIDE SEQUENCE [LARGE SCALE GENOMIC DNA]</scope>
    <source>
        <strain evidence="2 3">cv. Gransden 2004</strain>
    </source>
</reference>
<proteinExistence type="predicted"/>
<reference evidence="2" key="3">
    <citation type="submission" date="2020-12" db="UniProtKB">
        <authorList>
            <consortium name="EnsemblPlants"/>
        </authorList>
    </citation>
    <scope>IDENTIFICATION</scope>
</reference>
<name>A0A2K1KHY1_PHYPA</name>
<dbReference type="InParanoid" id="A0A2K1KHY1"/>
<evidence type="ECO:0000313" key="3">
    <source>
        <dbReference type="Proteomes" id="UP000006727"/>
    </source>
</evidence>
<gene>
    <name evidence="1" type="ORF">PHYPA_007053</name>
</gene>
<organism evidence="1">
    <name type="scientific">Physcomitrium patens</name>
    <name type="common">Spreading-leaved earth moss</name>
    <name type="synonym">Physcomitrella patens</name>
    <dbReference type="NCBI Taxonomy" id="3218"/>
    <lineage>
        <taxon>Eukaryota</taxon>
        <taxon>Viridiplantae</taxon>
        <taxon>Streptophyta</taxon>
        <taxon>Embryophyta</taxon>
        <taxon>Bryophyta</taxon>
        <taxon>Bryophytina</taxon>
        <taxon>Bryopsida</taxon>
        <taxon>Funariidae</taxon>
        <taxon>Funariales</taxon>
        <taxon>Funariaceae</taxon>
        <taxon>Physcomitrium</taxon>
    </lineage>
</organism>
<dbReference type="EMBL" id="ABEU02000005">
    <property type="protein sequence ID" value="PNR53378.1"/>
    <property type="molecule type" value="Genomic_DNA"/>
</dbReference>
<dbReference type="AlphaFoldDB" id="A0A2K1KHY1"/>
<protein>
    <submittedName>
        <fullName evidence="1 2">Uncharacterized protein</fullName>
    </submittedName>
</protein>
<keyword evidence="3" id="KW-1185">Reference proteome</keyword>
<dbReference type="Proteomes" id="UP000006727">
    <property type="component" value="Chromosome 5"/>
</dbReference>